<organism evidence="1 2">
    <name type="scientific">Ensifer adhaerens</name>
    <name type="common">Sinorhizobium morelense</name>
    <dbReference type="NCBI Taxonomy" id="106592"/>
    <lineage>
        <taxon>Bacteria</taxon>
        <taxon>Pseudomonadati</taxon>
        <taxon>Pseudomonadota</taxon>
        <taxon>Alphaproteobacteria</taxon>
        <taxon>Hyphomicrobiales</taxon>
        <taxon>Rhizobiaceae</taxon>
        <taxon>Sinorhizobium/Ensifer group</taxon>
        <taxon>Ensifer</taxon>
    </lineage>
</organism>
<protein>
    <submittedName>
        <fullName evidence="1">Uncharacterized protein</fullName>
    </submittedName>
</protein>
<evidence type="ECO:0000313" key="1">
    <source>
        <dbReference type="EMBL" id="USJ25204.1"/>
    </source>
</evidence>
<accession>A0A9Q8YCI5</accession>
<dbReference type="EMBL" id="CP098807">
    <property type="protein sequence ID" value="USJ25204.1"/>
    <property type="molecule type" value="Genomic_DNA"/>
</dbReference>
<reference evidence="1" key="1">
    <citation type="submission" date="2022-06" db="EMBL/GenBank/DDBJ databases">
        <title>Physiological and biochemical characterization and genomic elucidation of a strain of the genus Ensifer adhaerens M8 that combines arsenic oxidation and chromium reduction.</title>
        <authorList>
            <person name="Li X."/>
            <person name="Yu c."/>
        </authorList>
    </citation>
    <scope>NUCLEOTIDE SEQUENCE</scope>
    <source>
        <strain evidence="1">M8</strain>
    </source>
</reference>
<gene>
    <name evidence="1" type="ORF">NE863_09625</name>
</gene>
<sequence length="57" mass="5875">MKASARIGRCQWRGFKPGSRFAAPLAAMAGSNALASARLRTATSVACSAEHATLEPA</sequence>
<evidence type="ECO:0000313" key="2">
    <source>
        <dbReference type="Proteomes" id="UP001055460"/>
    </source>
</evidence>
<proteinExistence type="predicted"/>
<name>A0A9Q8YCI5_ENSAD</name>
<dbReference type="RefSeq" id="WP_156400690.1">
    <property type="nucleotide sequence ID" value="NZ_CP098807.1"/>
</dbReference>
<dbReference type="AlphaFoldDB" id="A0A9Q8YCI5"/>
<dbReference type="Proteomes" id="UP001055460">
    <property type="component" value="Chromosome"/>
</dbReference>